<feature type="transmembrane region" description="Helical" evidence="1">
    <location>
        <begin position="21"/>
        <end position="41"/>
    </location>
</feature>
<keyword evidence="1" id="KW-0812">Transmembrane</keyword>
<dbReference type="OrthoDB" id="1809507at2"/>
<protein>
    <submittedName>
        <fullName evidence="2">Uncharacterized protein</fullName>
    </submittedName>
</protein>
<feature type="transmembrane region" description="Helical" evidence="1">
    <location>
        <begin position="53"/>
        <end position="73"/>
    </location>
</feature>
<accession>A0A1M5YYD3</accession>
<dbReference type="Proteomes" id="UP000183954">
    <property type="component" value="Unassembled WGS sequence"/>
</dbReference>
<keyword evidence="1" id="KW-1133">Transmembrane helix</keyword>
<sequence length="271" mass="31204">MRKRDSLGIGLEYKIGFVSSLSATVIWILLGSLWSLIAANLISLLQNKVVLPWQYFVAGISIGVALTASVVFYKDKTNKFKPKFPSLSMDYMYKKIDTEIHFITREEITYTSCFNILALKEIKGMKRTHEWTGTTISELPIIKSKTSNHKVELCKDEPRKTINVIFEVPLQKNHETDCVLMYELGDSLRKMQPFLGHVVKNPTEKIILRLCVPKGMVTSVKKCIYADSSAQISLSLPQIINPRYIGNIDMYEWEIDNPSLLYFYRMNWEFV</sequence>
<keyword evidence="1" id="KW-0472">Membrane</keyword>
<evidence type="ECO:0000256" key="1">
    <source>
        <dbReference type="SAM" id="Phobius"/>
    </source>
</evidence>
<reference evidence="3" key="1">
    <citation type="submission" date="2016-11" db="EMBL/GenBank/DDBJ databases">
        <authorList>
            <person name="Varghese N."/>
            <person name="Submissions S."/>
        </authorList>
    </citation>
    <scope>NUCLEOTIDE SEQUENCE [LARGE SCALE GENOMIC DNA]</scope>
    <source>
        <strain evidence="3">DSM 15449</strain>
    </source>
</reference>
<dbReference type="AlphaFoldDB" id="A0A1M5YYD3"/>
<evidence type="ECO:0000313" key="3">
    <source>
        <dbReference type="Proteomes" id="UP000183954"/>
    </source>
</evidence>
<dbReference type="EMBL" id="FQXJ01000009">
    <property type="protein sequence ID" value="SHI16874.1"/>
    <property type="molecule type" value="Genomic_DNA"/>
</dbReference>
<proteinExistence type="predicted"/>
<evidence type="ECO:0000313" key="2">
    <source>
        <dbReference type="EMBL" id="SHI16874.1"/>
    </source>
</evidence>
<name>A0A1M5YYD3_9FIRM</name>
<keyword evidence="3" id="KW-1185">Reference proteome</keyword>
<gene>
    <name evidence="2" type="ORF">SAMN02746098_02731</name>
</gene>
<dbReference type="RefSeq" id="WP_073030279.1">
    <property type="nucleotide sequence ID" value="NZ_FQXJ01000009.1"/>
</dbReference>
<organism evidence="2 3">
    <name type="scientific">Desulfosporosinus lacus DSM 15449</name>
    <dbReference type="NCBI Taxonomy" id="1121420"/>
    <lineage>
        <taxon>Bacteria</taxon>
        <taxon>Bacillati</taxon>
        <taxon>Bacillota</taxon>
        <taxon>Clostridia</taxon>
        <taxon>Eubacteriales</taxon>
        <taxon>Desulfitobacteriaceae</taxon>
        <taxon>Desulfosporosinus</taxon>
    </lineage>
</organism>